<feature type="transmembrane region" description="Helical" evidence="1">
    <location>
        <begin position="6"/>
        <end position="26"/>
    </location>
</feature>
<evidence type="ECO:0000313" key="3">
    <source>
        <dbReference type="Proteomes" id="UP000053462"/>
    </source>
</evidence>
<keyword evidence="1" id="KW-1133">Transmembrane helix</keyword>
<keyword evidence="1" id="KW-0472">Membrane</keyword>
<evidence type="ECO:0000256" key="1">
    <source>
        <dbReference type="SAM" id="Phobius"/>
    </source>
</evidence>
<organism evidence="2 3">
    <name type="scientific">Thermococcus celericrescens</name>
    <dbReference type="NCBI Taxonomy" id="227598"/>
    <lineage>
        <taxon>Archaea</taxon>
        <taxon>Methanobacteriati</taxon>
        <taxon>Methanobacteriota</taxon>
        <taxon>Thermococci</taxon>
        <taxon>Thermococcales</taxon>
        <taxon>Thermococcaceae</taxon>
        <taxon>Thermococcus</taxon>
    </lineage>
</organism>
<dbReference type="RefSeq" id="WP_058939305.1">
    <property type="nucleotide sequence ID" value="NZ_LLYW01000030.1"/>
</dbReference>
<dbReference type="EMBL" id="LLYW01000030">
    <property type="protein sequence ID" value="KUH32733.1"/>
    <property type="molecule type" value="Genomic_DNA"/>
</dbReference>
<comment type="caution">
    <text evidence="2">The sequence shown here is derived from an EMBL/GenBank/DDBJ whole genome shotgun (WGS) entry which is preliminary data.</text>
</comment>
<dbReference type="STRING" id="227598.APY94_08925"/>
<keyword evidence="1" id="KW-0812">Transmembrane</keyword>
<sequence>MAGRLLKAFLFLAVVSLALVSFLIFFSGEKYRLEVETHFGSPVEFEGAELMAGYPNGVTHVALFKFRRSGGGGRDFRLVKAFDLPVDYVVAEIRDGDVLYCRAVFEDGRFVLDDGHCFPTLEDALRRRITLSSCINGTYLGYKIERNSIVYFLFQASNETTCVNESVEILGRTWGIFAEITGKNGTLLCTLEVVNGTYLTDEVVMVKEEWCGLS</sequence>
<accession>A0A124EB68</accession>
<dbReference type="OrthoDB" id="91350at2157"/>
<protein>
    <submittedName>
        <fullName evidence="2">Uncharacterized protein</fullName>
    </submittedName>
</protein>
<reference evidence="2 3" key="1">
    <citation type="submission" date="2015-10" db="EMBL/GenBank/DDBJ databases">
        <title>Draft genome sequence of Thermococcus celericrescens strain DSM 17994.</title>
        <authorList>
            <person name="Hong S.-J."/>
            <person name="Park C.-E."/>
            <person name="Shin J.-H."/>
        </authorList>
    </citation>
    <scope>NUCLEOTIDE SEQUENCE [LARGE SCALE GENOMIC DNA]</scope>
    <source>
        <strain evidence="2 3">DSM 17994</strain>
    </source>
</reference>
<proteinExistence type="predicted"/>
<dbReference type="Proteomes" id="UP000053462">
    <property type="component" value="Unassembled WGS sequence"/>
</dbReference>
<evidence type="ECO:0000313" key="2">
    <source>
        <dbReference type="EMBL" id="KUH32733.1"/>
    </source>
</evidence>
<gene>
    <name evidence="2" type="ORF">APY94_08925</name>
</gene>
<name>A0A124EB68_9EURY</name>
<dbReference type="AlphaFoldDB" id="A0A124EB68"/>
<keyword evidence="3" id="KW-1185">Reference proteome</keyword>